<keyword evidence="1" id="KW-0472">Membrane</keyword>
<feature type="chain" id="PRO_5043485905" evidence="2">
    <location>
        <begin position="21"/>
        <end position="122"/>
    </location>
</feature>
<organism evidence="3 4">
    <name type="scientific">Favolaschia claudopus</name>
    <dbReference type="NCBI Taxonomy" id="2862362"/>
    <lineage>
        <taxon>Eukaryota</taxon>
        <taxon>Fungi</taxon>
        <taxon>Dikarya</taxon>
        <taxon>Basidiomycota</taxon>
        <taxon>Agaricomycotina</taxon>
        <taxon>Agaricomycetes</taxon>
        <taxon>Agaricomycetidae</taxon>
        <taxon>Agaricales</taxon>
        <taxon>Marasmiineae</taxon>
        <taxon>Mycenaceae</taxon>
        <taxon>Favolaschia</taxon>
    </lineage>
</organism>
<dbReference type="AlphaFoldDB" id="A0AAW0EJV8"/>
<feature type="transmembrane region" description="Helical" evidence="1">
    <location>
        <begin position="44"/>
        <end position="63"/>
    </location>
</feature>
<proteinExistence type="predicted"/>
<dbReference type="EMBL" id="JAWWNJ010000001">
    <property type="protein sequence ID" value="KAK7064806.1"/>
    <property type="molecule type" value="Genomic_DNA"/>
</dbReference>
<keyword evidence="1" id="KW-1133">Transmembrane helix</keyword>
<dbReference type="Proteomes" id="UP001362999">
    <property type="component" value="Unassembled WGS sequence"/>
</dbReference>
<sequence length="122" mass="12479">MIGRALFYLCALSLVSNTYAAQCVNGVCDSFDDTRKAAMSTVVIAGIVVAVVLVLSIGATIFADIVENARANAAVVNMQPYSSPGYPLPSENAALQPGHNQFTSSGFNGGIGASSGSTGMTR</sequence>
<keyword evidence="2" id="KW-0732">Signal</keyword>
<feature type="signal peptide" evidence="2">
    <location>
        <begin position="1"/>
        <end position="20"/>
    </location>
</feature>
<evidence type="ECO:0000313" key="4">
    <source>
        <dbReference type="Proteomes" id="UP001362999"/>
    </source>
</evidence>
<accession>A0AAW0EJV8</accession>
<keyword evidence="1" id="KW-0812">Transmembrane</keyword>
<reference evidence="3 4" key="1">
    <citation type="journal article" date="2024" name="J Genomics">
        <title>Draft genome sequencing and assembly of Favolaschia claudopus CIRM-BRFM 2984 isolated from oak limbs.</title>
        <authorList>
            <person name="Navarro D."/>
            <person name="Drula E."/>
            <person name="Chaduli D."/>
            <person name="Cazenave R."/>
            <person name="Ahrendt S."/>
            <person name="Wang J."/>
            <person name="Lipzen A."/>
            <person name="Daum C."/>
            <person name="Barry K."/>
            <person name="Grigoriev I.V."/>
            <person name="Favel A."/>
            <person name="Rosso M.N."/>
            <person name="Martin F."/>
        </authorList>
    </citation>
    <scope>NUCLEOTIDE SEQUENCE [LARGE SCALE GENOMIC DNA]</scope>
    <source>
        <strain evidence="3 4">CIRM-BRFM 2984</strain>
    </source>
</reference>
<protein>
    <submittedName>
        <fullName evidence="3">Uncharacterized protein</fullName>
    </submittedName>
</protein>
<comment type="caution">
    <text evidence="3">The sequence shown here is derived from an EMBL/GenBank/DDBJ whole genome shotgun (WGS) entry which is preliminary data.</text>
</comment>
<keyword evidence="4" id="KW-1185">Reference proteome</keyword>
<evidence type="ECO:0000256" key="2">
    <source>
        <dbReference type="SAM" id="SignalP"/>
    </source>
</evidence>
<name>A0AAW0EJV8_9AGAR</name>
<gene>
    <name evidence="3" type="ORF">R3P38DRAFT_2826500</name>
</gene>
<evidence type="ECO:0000256" key="1">
    <source>
        <dbReference type="SAM" id="Phobius"/>
    </source>
</evidence>
<evidence type="ECO:0000313" key="3">
    <source>
        <dbReference type="EMBL" id="KAK7064806.1"/>
    </source>
</evidence>